<dbReference type="EMBL" id="ML992503">
    <property type="protein sequence ID" value="KAF2225933.1"/>
    <property type="molecule type" value="Genomic_DNA"/>
</dbReference>
<name>A0A6A6GKQ5_9PEZI</name>
<dbReference type="SUPFAM" id="SSF56784">
    <property type="entry name" value="HAD-like"/>
    <property type="match status" value="1"/>
</dbReference>
<dbReference type="GO" id="GO:0008962">
    <property type="term" value="F:phosphatidylglycerophosphatase activity"/>
    <property type="evidence" value="ECO:0007669"/>
    <property type="project" value="InterPro"/>
</dbReference>
<dbReference type="AlphaFoldDB" id="A0A6A6GKQ5"/>
<dbReference type="InterPro" id="IPR036412">
    <property type="entry name" value="HAD-like_sf"/>
</dbReference>
<dbReference type="InterPro" id="IPR010021">
    <property type="entry name" value="PGPP1/Gep4"/>
</dbReference>
<keyword evidence="2" id="KW-1185">Reference proteome</keyword>
<reference evidence="2" key="1">
    <citation type="journal article" date="2020" name="Stud. Mycol.">
        <title>101 Dothideomycetes genomes: A test case for predicting lifestyles and emergence of pathogens.</title>
        <authorList>
            <person name="Haridas S."/>
            <person name="Albert R."/>
            <person name="Binder M."/>
            <person name="Bloem J."/>
            <person name="LaButti K."/>
            <person name="Salamov A."/>
            <person name="Andreopoulos B."/>
            <person name="Baker S."/>
            <person name="Barry K."/>
            <person name="Bills G."/>
            <person name="Bluhm B."/>
            <person name="Cannon C."/>
            <person name="Castanera R."/>
            <person name="Culley D."/>
            <person name="Daum C."/>
            <person name="Ezra D."/>
            <person name="Gonzalez J."/>
            <person name="Henrissat B."/>
            <person name="Kuo A."/>
            <person name="Liang C."/>
            <person name="Lipzen A."/>
            <person name="Lutzoni F."/>
            <person name="Magnuson J."/>
            <person name="Mondo S."/>
            <person name="Nolan M."/>
            <person name="Ohm R."/>
            <person name="Pangilinan J."/>
            <person name="Park H.-J."/>
            <person name="Ramirez L."/>
            <person name="Alfaro M."/>
            <person name="Sun H."/>
            <person name="Tritt A."/>
            <person name="Yoshinaga Y."/>
            <person name="Zwiers L.-H."/>
            <person name="Turgeon B."/>
            <person name="Goodwin S."/>
            <person name="Spatafora J."/>
            <person name="Crous P."/>
            <person name="Grigoriev I."/>
        </authorList>
    </citation>
    <scope>NUCLEOTIDE SEQUENCE [LARGE SCALE GENOMIC DNA]</scope>
    <source>
        <strain evidence="2">CECT 20119</strain>
    </source>
</reference>
<dbReference type="InterPro" id="IPR027706">
    <property type="entry name" value="PGP_Pase"/>
</dbReference>
<gene>
    <name evidence="1" type="ORF">BDZ85DRAFT_192229</name>
</gene>
<dbReference type="Pfam" id="PF09419">
    <property type="entry name" value="PGP_phosphatase"/>
    <property type="match status" value="1"/>
</dbReference>
<dbReference type="Proteomes" id="UP000799538">
    <property type="component" value="Unassembled WGS sequence"/>
</dbReference>
<proteinExistence type="predicted"/>
<evidence type="ECO:0000313" key="2">
    <source>
        <dbReference type="Proteomes" id="UP000799538"/>
    </source>
</evidence>
<accession>A0A6A6GKQ5</accession>
<dbReference type="NCBIfam" id="TIGR01668">
    <property type="entry name" value="YqeG_hyp_ppase"/>
    <property type="match status" value="1"/>
</dbReference>
<protein>
    <submittedName>
        <fullName evidence="1">Mitochondrial PGP phosphatase</fullName>
    </submittedName>
</protein>
<sequence length="216" mass="23623">MSLNLSGTLSIFKLISNPSLCLPHATVSTFNDLPRPLSKAFGDAEKVDIRAVVLDKDNCFAVPHQNDVYEAYKAGLHARFQQLREDYPGKKLLIVSNSAGTLADPTGKEAELLERNTGVSVLRHRTKKPGCGTDIQKHFQNDPSLGITSPSQIAVVGDRLFTDAMLANFMGARAIWIRDGTVADNSIFVKAEKSLAGFLLKRGYTPPDPRNTFEGH</sequence>
<dbReference type="Gene3D" id="3.40.50.1000">
    <property type="entry name" value="HAD superfamily/HAD-like"/>
    <property type="match status" value="1"/>
</dbReference>
<organism evidence="1 2">
    <name type="scientific">Elsinoe ampelina</name>
    <dbReference type="NCBI Taxonomy" id="302913"/>
    <lineage>
        <taxon>Eukaryota</taxon>
        <taxon>Fungi</taxon>
        <taxon>Dikarya</taxon>
        <taxon>Ascomycota</taxon>
        <taxon>Pezizomycotina</taxon>
        <taxon>Dothideomycetes</taxon>
        <taxon>Dothideomycetidae</taxon>
        <taxon>Myriangiales</taxon>
        <taxon>Elsinoaceae</taxon>
        <taxon>Elsinoe</taxon>
    </lineage>
</organism>
<dbReference type="OrthoDB" id="198652at2759"/>
<dbReference type="InterPro" id="IPR023214">
    <property type="entry name" value="HAD_sf"/>
</dbReference>
<evidence type="ECO:0000313" key="1">
    <source>
        <dbReference type="EMBL" id="KAF2225933.1"/>
    </source>
</evidence>